<dbReference type="Gene3D" id="1.20.1050.10">
    <property type="match status" value="1"/>
</dbReference>
<feature type="domain" description="GST N-terminal" evidence="1">
    <location>
        <begin position="1"/>
        <end position="82"/>
    </location>
</feature>
<accession>A0ABY8F2U7</accession>
<dbReference type="SFLD" id="SFLDG00358">
    <property type="entry name" value="Main_(cytGST)"/>
    <property type="match status" value="1"/>
</dbReference>
<dbReference type="InterPro" id="IPR004045">
    <property type="entry name" value="Glutathione_S-Trfase_N"/>
</dbReference>
<dbReference type="EMBL" id="CP120863">
    <property type="protein sequence ID" value="WFE89817.1"/>
    <property type="molecule type" value="Genomic_DNA"/>
</dbReference>
<dbReference type="SUPFAM" id="SSF47616">
    <property type="entry name" value="GST C-terminal domain-like"/>
    <property type="match status" value="1"/>
</dbReference>
<dbReference type="PROSITE" id="PS50405">
    <property type="entry name" value="GST_CTER"/>
    <property type="match status" value="1"/>
</dbReference>
<organism evidence="3 4">
    <name type="scientific">Roseibium porphyridii</name>
    <dbReference type="NCBI Taxonomy" id="2866279"/>
    <lineage>
        <taxon>Bacteria</taxon>
        <taxon>Pseudomonadati</taxon>
        <taxon>Pseudomonadota</taxon>
        <taxon>Alphaproteobacteria</taxon>
        <taxon>Hyphomicrobiales</taxon>
        <taxon>Stappiaceae</taxon>
        <taxon>Roseibium</taxon>
    </lineage>
</organism>
<dbReference type="Pfam" id="PF00043">
    <property type="entry name" value="GST_C"/>
    <property type="match status" value="1"/>
</dbReference>
<feature type="domain" description="GST C-terminal" evidence="2">
    <location>
        <begin position="87"/>
        <end position="220"/>
    </location>
</feature>
<gene>
    <name evidence="3" type="ORF">K1718_00200</name>
</gene>
<name>A0ABY8F2U7_9HYPH</name>
<dbReference type="InterPro" id="IPR010987">
    <property type="entry name" value="Glutathione-S-Trfase_C-like"/>
</dbReference>
<dbReference type="Gene3D" id="3.40.30.10">
    <property type="entry name" value="Glutaredoxin"/>
    <property type="match status" value="1"/>
</dbReference>
<evidence type="ECO:0000259" key="1">
    <source>
        <dbReference type="PROSITE" id="PS50404"/>
    </source>
</evidence>
<dbReference type="PROSITE" id="PS50404">
    <property type="entry name" value="GST_NTER"/>
    <property type="match status" value="1"/>
</dbReference>
<dbReference type="Proteomes" id="UP001209803">
    <property type="component" value="Chromosome"/>
</dbReference>
<evidence type="ECO:0000313" key="4">
    <source>
        <dbReference type="Proteomes" id="UP001209803"/>
    </source>
</evidence>
<protein>
    <submittedName>
        <fullName evidence="3">Glutathione S-transferase family protein</fullName>
    </submittedName>
</protein>
<dbReference type="InterPro" id="IPR036282">
    <property type="entry name" value="Glutathione-S-Trfase_C_sf"/>
</dbReference>
<dbReference type="SUPFAM" id="SSF52833">
    <property type="entry name" value="Thioredoxin-like"/>
    <property type="match status" value="1"/>
</dbReference>
<dbReference type="InterPro" id="IPR004046">
    <property type="entry name" value="GST_C"/>
</dbReference>
<dbReference type="PANTHER" id="PTHR44051">
    <property type="entry name" value="GLUTATHIONE S-TRANSFERASE-RELATED"/>
    <property type="match status" value="1"/>
</dbReference>
<dbReference type="RefSeq" id="WP_265680156.1">
    <property type="nucleotide sequence ID" value="NZ_CP120863.1"/>
</dbReference>
<dbReference type="InterPro" id="IPR040079">
    <property type="entry name" value="Glutathione_S-Trfase"/>
</dbReference>
<proteinExistence type="predicted"/>
<dbReference type="SFLD" id="SFLDS00019">
    <property type="entry name" value="Glutathione_Transferase_(cytos"/>
    <property type="match status" value="1"/>
</dbReference>
<sequence>MEPTIYTISGSPRGWRVLLGMVIKGLDLNVKYLSLSDGDHKSDAYLEINPRGRVPSLVAGDIKITDSLAILSWLDQQYPVKPLFGSSPEEHAKIWSTTRDTTDKLRDGMNALLLPIFFKGADKVTPELQEAADTVMYELQWLENRLDGQNYMAGDTPTAADAVTYPEVRILARALETHSDLMTQLGFIDLDQKFPKGHAWARRIEALDGFEKCLPVHWNN</sequence>
<evidence type="ECO:0000259" key="2">
    <source>
        <dbReference type="PROSITE" id="PS50405"/>
    </source>
</evidence>
<keyword evidence="4" id="KW-1185">Reference proteome</keyword>
<dbReference type="PANTHER" id="PTHR44051:SF8">
    <property type="entry name" value="GLUTATHIONE S-TRANSFERASE GSTA"/>
    <property type="match status" value="1"/>
</dbReference>
<evidence type="ECO:0000313" key="3">
    <source>
        <dbReference type="EMBL" id="WFE89817.1"/>
    </source>
</evidence>
<dbReference type="Pfam" id="PF13417">
    <property type="entry name" value="GST_N_3"/>
    <property type="match status" value="1"/>
</dbReference>
<reference evidence="3 4" key="1">
    <citation type="submission" date="2023-03" db="EMBL/GenBank/DDBJ databases">
        <title>Roseibium porphyridii sp. nov. and Roseibium rhodosorbium sp. nov. isolated from marine algae, Porphyridium cruentum and Rhodosorus marinus, respectively.</title>
        <authorList>
            <person name="Lee M.W."/>
            <person name="Choi B.J."/>
            <person name="Lee J.K."/>
            <person name="Choi D.G."/>
            <person name="Baek J.H."/>
            <person name="Bayburt H."/>
            <person name="Kim J.M."/>
            <person name="Han D.M."/>
            <person name="Kim K.H."/>
            <person name="Jeon C.O."/>
        </authorList>
    </citation>
    <scope>NUCLEOTIDE SEQUENCE [LARGE SCALE GENOMIC DNA]</scope>
    <source>
        <strain evidence="3 4">KMA01</strain>
    </source>
</reference>
<dbReference type="InterPro" id="IPR036249">
    <property type="entry name" value="Thioredoxin-like_sf"/>
</dbReference>